<evidence type="ECO:0000313" key="11">
    <source>
        <dbReference type="Proteomes" id="UP001139095"/>
    </source>
</evidence>
<dbReference type="GO" id="GO:0032993">
    <property type="term" value="C:protein-DNA complex"/>
    <property type="evidence" value="ECO:0007669"/>
    <property type="project" value="TreeGrafter"/>
</dbReference>
<gene>
    <name evidence="10" type="ORF">LG368_02275</name>
</gene>
<feature type="DNA-binding region" description="OmpR/PhoB-type" evidence="7">
    <location>
        <begin position="132"/>
        <end position="228"/>
    </location>
</feature>
<evidence type="ECO:0000256" key="6">
    <source>
        <dbReference type="PROSITE-ProRule" id="PRU00169"/>
    </source>
</evidence>
<protein>
    <submittedName>
        <fullName evidence="10">Response regulator transcription factor</fullName>
    </submittedName>
</protein>
<keyword evidence="3" id="KW-0805">Transcription regulation</keyword>
<feature type="domain" description="OmpR/PhoB-type" evidence="9">
    <location>
        <begin position="132"/>
        <end position="228"/>
    </location>
</feature>
<evidence type="ECO:0000256" key="1">
    <source>
        <dbReference type="ARBA" id="ARBA00022553"/>
    </source>
</evidence>
<dbReference type="InterPro" id="IPR011006">
    <property type="entry name" value="CheY-like_superfamily"/>
</dbReference>
<dbReference type="PANTHER" id="PTHR48111:SF1">
    <property type="entry name" value="TWO-COMPONENT RESPONSE REGULATOR ORR33"/>
    <property type="match status" value="1"/>
</dbReference>
<evidence type="ECO:0000256" key="2">
    <source>
        <dbReference type="ARBA" id="ARBA00023012"/>
    </source>
</evidence>
<reference evidence="10" key="1">
    <citation type="submission" date="2021-10" db="EMBL/GenBank/DDBJ databases">
        <title>Marinomonas pontica sp. nov., isolated from the Black Sea.</title>
        <authorList>
            <person name="Zhao L.-H."/>
            <person name="Xue J.-H."/>
        </authorList>
    </citation>
    <scope>NUCLEOTIDE SEQUENCE</scope>
    <source>
        <strain evidence="10">E8</strain>
    </source>
</reference>
<evidence type="ECO:0000256" key="7">
    <source>
        <dbReference type="PROSITE-ProRule" id="PRU01091"/>
    </source>
</evidence>
<dbReference type="PROSITE" id="PS50110">
    <property type="entry name" value="RESPONSE_REGULATORY"/>
    <property type="match status" value="1"/>
</dbReference>
<evidence type="ECO:0000256" key="5">
    <source>
        <dbReference type="ARBA" id="ARBA00023163"/>
    </source>
</evidence>
<dbReference type="InterPro" id="IPR001789">
    <property type="entry name" value="Sig_transdc_resp-reg_receiver"/>
</dbReference>
<dbReference type="PROSITE" id="PS51755">
    <property type="entry name" value="OMPR_PHOB"/>
    <property type="match status" value="1"/>
</dbReference>
<dbReference type="EMBL" id="JAJATW010000002">
    <property type="protein sequence ID" value="MCB5160724.1"/>
    <property type="molecule type" value="Genomic_DNA"/>
</dbReference>
<proteinExistence type="predicted"/>
<dbReference type="CDD" id="cd00383">
    <property type="entry name" value="trans_reg_C"/>
    <property type="match status" value="1"/>
</dbReference>
<dbReference type="Pfam" id="PF00486">
    <property type="entry name" value="Trans_reg_C"/>
    <property type="match status" value="1"/>
</dbReference>
<dbReference type="SMART" id="SM00862">
    <property type="entry name" value="Trans_reg_C"/>
    <property type="match status" value="1"/>
</dbReference>
<keyword evidence="11" id="KW-1185">Reference proteome</keyword>
<dbReference type="GO" id="GO:0005829">
    <property type="term" value="C:cytosol"/>
    <property type="evidence" value="ECO:0007669"/>
    <property type="project" value="TreeGrafter"/>
</dbReference>
<dbReference type="SMART" id="SM00448">
    <property type="entry name" value="REC"/>
    <property type="match status" value="1"/>
</dbReference>
<keyword evidence="2" id="KW-0902">Two-component regulatory system</keyword>
<evidence type="ECO:0000313" key="10">
    <source>
        <dbReference type="EMBL" id="MCB5160724.1"/>
    </source>
</evidence>
<feature type="domain" description="Response regulatory" evidence="8">
    <location>
        <begin position="6"/>
        <end position="118"/>
    </location>
</feature>
<dbReference type="Gene3D" id="3.40.50.2300">
    <property type="match status" value="1"/>
</dbReference>
<accession>A0A9X1LBE1</accession>
<evidence type="ECO:0000256" key="4">
    <source>
        <dbReference type="ARBA" id="ARBA00023125"/>
    </source>
</evidence>
<dbReference type="SUPFAM" id="SSF52172">
    <property type="entry name" value="CheY-like"/>
    <property type="match status" value="1"/>
</dbReference>
<dbReference type="SUPFAM" id="SSF46894">
    <property type="entry name" value="C-terminal effector domain of the bipartite response regulators"/>
    <property type="match status" value="1"/>
</dbReference>
<dbReference type="Gene3D" id="6.10.250.690">
    <property type="match status" value="1"/>
</dbReference>
<dbReference type="InterPro" id="IPR001867">
    <property type="entry name" value="OmpR/PhoB-type_DNA-bd"/>
</dbReference>
<keyword evidence="5" id="KW-0804">Transcription</keyword>
<dbReference type="Pfam" id="PF00072">
    <property type="entry name" value="Response_reg"/>
    <property type="match status" value="1"/>
</dbReference>
<keyword evidence="1 6" id="KW-0597">Phosphoprotein</keyword>
<evidence type="ECO:0000259" key="9">
    <source>
        <dbReference type="PROSITE" id="PS51755"/>
    </source>
</evidence>
<dbReference type="InterPro" id="IPR036388">
    <property type="entry name" value="WH-like_DNA-bd_sf"/>
</dbReference>
<dbReference type="InterPro" id="IPR039420">
    <property type="entry name" value="WalR-like"/>
</dbReference>
<keyword evidence="4 7" id="KW-0238">DNA-binding</keyword>
<dbReference type="GO" id="GO:0000976">
    <property type="term" value="F:transcription cis-regulatory region binding"/>
    <property type="evidence" value="ECO:0007669"/>
    <property type="project" value="TreeGrafter"/>
</dbReference>
<organism evidence="10 11">
    <name type="scientific">Marinomonas algarum</name>
    <dbReference type="NCBI Taxonomy" id="2883105"/>
    <lineage>
        <taxon>Bacteria</taxon>
        <taxon>Pseudomonadati</taxon>
        <taxon>Pseudomonadota</taxon>
        <taxon>Gammaproteobacteria</taxon>
        <taxon>Oceanospirillales</taxon>
        <taxon>Oceanospirillaceae</taxon>
        <taxon>Marinomonas</taxon>
    </lineage>
</organism>
<dbReference type="InterPro" id="IPR016032">
    <property type="entry name" value="Sig_transdc_resp-reg_C-effctor"/>
</dbReference>
<evidence type="ECO:0000256" key="3">
    <source>
        <dbReference type="ARBA" id="ARBA00023015"/>
    </source>
</evidence>
<feature type="modified residue" description="4-aspartylphosphate" evidence="6">
    <location>
        <position position="55"/>
    </location>
</feature>
<dbReference type="Gene3D" id="1.10.10.10">
    <property type="entry name" value="Winged helix-like DNA-binding domain superfamily/Winged helix DNA-binding domain"/>
    <property type="match status" value="1"/>
</dbReference>
<dbReference type="Proteomes" id="UP001139095">
    <property type="component" value="Unassembled WGS sequence"/>
</dbReference>
<comment type="caution">
    <text evidence="10">The sequence shown here is derived from an EMBL/GenBank/DDBJ whole genome shotgun (WGS) entry which is preliminary data.</text>
</comment>
<dbReference type="PANTHER" id="PTHR48111">
    <property type="entry name" value="REGULATOR OF RPOS"/>
    <property type="match status" value="1"/>
</dbReference>
<dbReference type="AlphaFoldDB" id="A0A9X1LBE1"/>
<evidence type="ECO:0000259" key="8">
    <source>
        <dbReference type="PROSITE" id="PS50110"/>
    </source>
</evidence>
<name>A0A9X1LBE1_9GAMM</name>
<dbReference type="RefSeq" id="WP_226753108.1">
    <property type="nucleotide sequence ID" value="NZ_JAJATW010000002.1"/>
</dbReference>
<sequence>MNKKCLIYVVEDENDLGDLICNTLSQFYFDTKYYSNGSEAELSIASKSPDICIIDLTLPDMDGIDLIRRLQHKNIGIIIVSGRDALTDRVLGLELGADDYITKPFEPRELVARVQSLQRRIQTRSEKPVNTQQYAYFSGLTYHPGSLTLNADTPQQETLSRAESDMLMALLKNPFQILSRDQLLGENTVPYDRSIDVRVSRLRKKIQPKNTTSTLIKTVYGAGYMLVSEVKWHG</sequence>
<dbReference type="GO" id="GO:0006355">
    <property type="term" value="P:regulation of DNA-templated transcription"/>
    <property type="evidence" value="ECO:0007669"/>
    <property type="project" value="InterPro"/>
</dbReference>
<dbReference type="GO" id="GO:0000156">
    <property type="term" value="F:phosphorelay response regulator activity"/>
    <property type="evidence" value="ECO:0007669"/>
    <property type="project" value="TreeGrafter"/>
</dbReference>